<comment type="catalytic activity">
    <reaction evidence="14">
        <text>[(1-&gt;4)-beta-D-glucosyl]n+m + reduced acceptor + O2 = 4-dehydro-beta-D-glucosyl-[(1-&gt;4)-beta-D-glucosyl]n-1 + [(1-&gt;4)-beta-D-glucosyl]m + acceptor + H2O.</text>
        <dbReference type="EC" id="1.14.99.56"/>
    </reaction>
</comment>
<evidence type="ECO:0000259" key="17">
    <source>
        <dbReference type="Pfam" id="PF03443"/>
    </source>
</evidence>
<keyword evidence="8" id="KW-0186">Copper</keyword>
<dbReference type="InterPro" id="IPR049892">
    <property type="entry name" value="AA9"/>
</dbReference>
<evidence type="ECO:0000256" key="9">
    <source>
        <dbReference type="ARBA" id="ARBA00023033"/>
    </source>
</evidence>
<evidence type="ECO:0000313" key="18">
    <source>
        <dbReference type="EMBL" id="KAF3226309.1"/>
    </source>
</evidence>
<evidence type="ECO:0000256" key="14">
    <source>
        <dbReference type="ARBA" id="ARBA00045077"/>
    </source>
</evidence>
<dbReference type="GO" id="GO:0004497">
    <property type="term" value="F:monooxygenase activity"/>
    <property type="evidence" value="ECO:0007669"/>
    <property type="project" value="UniProtKB-KW"/>
</dbReference>
<dbReference type="Proteomes" id="UP000483672">
    <property type="component" value="Unassembled WGS sequence"/>
</dbReference>
<dbReference type="EMBL" id="WIPF01000022">
    <property type="protein sequence ID" value="KAF3226664.1"/>
    <property type="molecule type" value="Genomic_DNA"/>
</dbReference>
<dbReference type="InterPro" id="IPR005103">
    <property type="entry name" value="AA9_LPMO"/>
</dbReference>
<protein>
    <recommendedName>
        <fullName evidence="15">lytic cellulose monooxygenase (C4-dehydrogenating)</fullName>
        <ecNumber evidence="15">1.14.99.56</ecNumber>
    </recommendedName>
</protein>
<dbReference type="Pfam" id="PF03443">
    <property type="entry name" value="AA9"/>
    <property type="match status" value="1"/>
</dbReference>
<comment type="cofactor">
    <cofactor evidence="1">
        <name>Cu(2+)</name>
        <dbReference type="ChEBI" id="CHEBI:29036"/>
    </cofactor>
</comment>
<dbReference type="GO" id="GO:0046872">
    <property type="term" value="F:metal ion binding"/>
    <property type="evidence" value="ECO:0007669"/>
    <property type="project" value="UniProtKB-KW"/>
</dbReference>
<keyword evidence="4" id="KW-0479">Metal-binding</keyword>
<evidence type="ECO:0000256" key="3">
    <source>
        <dbReference type="ARBA" id="ARBA00022525"/>
    </source>
</evidence>
<keyword evidence="12" id="KW-0624">Polysaccharide degradation</keyword>
<comment type="subcellular location">
    <subcellularLocation>
        <location evidence="2">Secreted</location>
    </subcellularLocation>
</comment>
<comment type="caution">
    <text evidence="19">The sequence shown here is derived from an EMBL/GenBank/DDBJ whole genome shotgun (WGS) entry which is preliminary data.</text>
</comment>
<evidence type="ECO:0000256" key="16">
    <source>
        <dbReference type="SAM" id="SignalP"/>
    </source>
</evidence>
<comment type="similarity">
    <text evidence="13">Belongs to the polysaccharide monooxygenase AA9 family.</text>
</comment>
<dbReference type="PANTHER" id="PTHR33353">
    <property type="entry name" value="PUTATIVE (AFU_ORTHOLOGUE AFUA_1G12560)-RELATED"/>
    <property type="match status" value="1"/>
</dbReference>
<evidence type="ECO:0000256" key="4">
    <source>
        <dbReference type="ARBA" id="ARBA00022723"/>
    </source>
</evidence>
<feature type="domain" description="Auxiliary Activity family 9 catalytic" evidence="17">
    <location>
        <begin position="21"/>
        <end position="226"/>
    </location>
</feature>
<evidence type="ECO:0000256" key="7">
    <source>
        <dbReference type="ARBA" id="ARBA00023002"/>
    </source>
</evidence>
<keyword evidence="3" id="KW-0964">Secreted</keyword>
<evidence type="ECO:0000256" key="10">
    <source>
        <dbReference type="ARBA" id="ARBA00023157"/>
    </source>
</evidence>
<evidence type="ECO:0000313" key="20">
    <source>
        <dbReference type="Proteomes" id="UP000472727"/>
    </source>
</evidence>
<keyword evidence="10" id="KW-1015">Disulfide bond</keyword>
<evidence type="ECO:0000256" key="5">
    <source>
        <dbReference type="ARBA" id="ARBA00022729"/>
    </source>
</evidence>
<dbReference type="AlphaFoldDB" id="A0A6G1MAF9"/>
<keyword evidence="11" id="KW-0119">Carbohydrate metabolism</keyword>
<evidence type="ECO:0000313" key="21">
    <source>
        <dbReference type="Proteomes" id="UP000483672"/>
    </source>
</evidence>
<evidence type="ECO:0000313" key="19">
    <source>
        <dbReference type="EMBL" id="KAF3226664.1"/>
    </source>
</evidence>
<evidence type="ECO:0000256" key="13">
    <source>
        <dbReference type="ARBA" id="ARBA00044502"/>
    </source>
</evidence>
<evidence type="ECO:0000256" key="12">
    <source>
        <dbReference type="ARBA" id="ARBA00023326"/>
    </source>
</evidence>
<feature type="chain" id="PRO_5041131350" description="lytic cellulose monooxygenase (C4-dehydrogenating)" evidence="16">
    <location>
        <begin position="21"/>
        <end position="241"/>
    </location>
</feature>
<evidence type="ECO:0000256" key="1">
    <source>
        <dbReference type="ARBA" id="ARBA00001973"/>
    </source>
</evidence>
<proteinExistence type="inferred from homology"/>
<feature type="signal peptide" evidence="16">
    <location>
        <begin position="1"/>
        <end position="20"/>
    </location>
</feature>
<evidence type="ECO:0000256" key="8">
    <source>
        <dbReference type="ARBA" id="ARBA00023008"/>
    </source>
</evidence>
<keyword evidence="5 16" id="KW-0732">Signal</keyword>
<organism evidence="19 21">
    <name type="scientific">Orbilia oligospora</name>
    <name type="common">Nematode-trapping fungus</name>
    <name type="synonym">Arthrobotrys oligospora</name>
    <dbReference type="NCBI Taxonomy" id="2813651"/>
    <lineage>
        <taxon>Eukaryota</taxon>
        <taxon>Fungi</taxon>
        <taxon>Dikarya</taxon>
        <taxon>Ascomycota</taxon>
        <taxon>Pezizomycotina</taxon>
        <taxon>Orbiliomycetes</taxon>
        <taxon>Orbiliales</taxon>
        <taxon>Orbiliaceae</taxon>
        <taxon>Orbilia</taxon>
    </lineage>
</organism>
<accession>A0A6G1MAF9</accession>
<evidence type="ECO:0000256" key="15">
    <source>
        <dbReference type="ARBA" id="ARBA00047174"/>
    </source>
</evidence>
<evidence type="ECO:0000256" key="6">
    <source>
        <dbReference type="ARBA" id="ARBA00023001"/>
    </source>
</evidence>
<evidence type="ECO:0000256" key="2">
    <source>
        <dbReference type="ARBA" id="ARBA00004613"/>
    </source>
</evidence>
<dbReference type="GO" id="GO:0030245">
    <property type="term" value="P:cellulose catabolic process"/>
    <property type="evidence" value="ECO:0007669"/>
    <property type="project" value="UniProtKB-KW"/>
</dbReference>
<gene>
    <name evidence="18" type="ORF">TWF106_000804</name>
    <name evidence="19" type="ORF">TWF191_004487</name>
</gene>
<keyword evidence="9" id="KW-0503">Monooxygenase</keyword>
<dbReference type="EC" id="1.14.99.56" evidence="15"/>
<keyword evidence="6" id="KW-0136">Cellulose degradation</keyword>
<keyword evidence="7" id="KW-0560">Oxidoreductase</keyword>
<sequence length="241" mass="26875">MLAPLGLIVAFATVLPTALGHYTFPNLLYKGAKFPDYTYIRRTFNHISHFPLFDLNSTTLRCFEDENIPDPGTLTVKAGDTVGFTVDGRIIHEGPLVWYMARAPTGKTASTMDGSGPIWFKINQTTPYIGTTPAPIETFKWPHYNASEVHIQVPKCIPSGEYLLRVEHIAIHIAFLEGQHEFFGACAQLRVTNGLGTGAPWPFAQFPGAYRTDEPGLFLNVHDNWVQPERYEVPGPPVWTC</sequence>
<dbReference type="PANTHER" id="PTHR33353:SF10">
    <property type="entry name" value="ENDO-BETA-1,4-GLUCANASE D"/>
    <property type="match status" value="1"/>
</dbReference>
<name>A0A6G1MAF9_ORBOL</name>
<dbReference type="EMBL" id="WIWS01000011">
    <property type="protein sequence ID" value="KAF3226309.1"/>
    <property type="molecule type" value="Genomic_DNA"/>
</dbReference>
<evidence type="ECO:0000256" key="11">
    <source>
        <dbReference type="ARBA" id="ARBA00023277"/>
    </source>
</evidence>
<reference evidence="20 21" key="1">
    <citation type="submission" date="2019-06" db="EMBL/GenBank/DDBJ databases">
        <authorList>
            <person name="Palmer J.M."/>
        </authorList>
    </citation>
    <scope>NUCLEOTIDE SEQUENCE [LARGE SCALE GENOMIC DNA]</scope>
    <source>
        <strain evidence="18 20">TWF106</strain>
        <strain evidence="19 21">TWF191</strain>
    </source>
</reference>
<dbReference type="Gene3D" id="2.70.50.70">
    <property type="match status" value="1"/>
</dbReference>
<dbReference type="CDD" id="cd21175">
    <property type="entry name" value="LPMO_AA9"/>
    <property type="match status" value="1"/>
</dbReference>
<dbReference type="Proteomes" id="UP000472727">
    <property type="component" value="Unassembled WGS sequence"/>
</dbReference>
<dbReference type="GO" id="GO:0005576">
    <property type="term" value="C:extracellular region"/>
    <property type="evidence" value="ECO:0007669"/>
    <property type="project" value="UniProtKB-SubCell"/>
</dbReference>